<dbReference type="AlphaFoldDB" id="A0A0L7RHG4"/>
<dbReference type="Proteomes" id="UP000053825">
    <property type="component" value="Unassembled WGS sequence"/>
</dbReference>
<dbReference type="PANTHER" id="PTHR47326:SF1">
    <property type="entry name" value="HTH PSQ-TYPE DOMAIN-CONTAINING PROTEIN"/>
    <property type="match status" value="1"/>
</dbReference>
<name>A0A0L7RHG4_9HYME</name>
<sequence>FMHNGAPPHFLCAVKRFLNNTFANRWIGRGGPTAWPPRSPDCNPLDLWSHLKTIVYTT</sequence>
<dbReference type="InterPro" id="IPR036397">
    <property type="entry name" value="RNaseH_sf"/>
</dbReference>
<keyword evidence="2" id="KW-1185">Reference proteome</keyword>
<evidence type="ECO:0008006" key="3">
    <source>
        <dbReference type="Google" id="ProtNLM"/>
    </source>
</evidence>
<organism evidence="1 2">
    <name type="scientific">Habropoda laboriosa</name>
    <dbReference type="NCBI Taxonomy" id="597456"/>
    <lineage>
        <taxon>Eukaryota</taxon>
        <taxon>Metazoa</taxon>
        <taxon>Ecdysozoa</taxon>
        <taxon>Arthropoda</taxon>
        <taxon>Hexapoda</taxon>
        <taxon>Insecta</taxon>
        <taxon>Pterygota</taxon>
        <taxon>Neoptera</taxon>
        <taxon>Endopterygota</taxon>
        <taxon>Hymenoptera</taxon>
        <taxon>Apocrita</taxon>
        <taxon>Aculeata</taxon>
        <taxon>Apoidea</taxon>
        <taxon>Anthophila</taxon>
        <taxon>Apidae</taxon>
        <taxon>Habropoda</taxon>
    </lineage>
</organism>
<proteinExistence type="predicted"/>
<dbReference type="EMBL" id="KQ414590">
    <property type="protein sequence ID" value="KOC70412.1"/>
    <property type="molecule type" value="Genomic_DNA"/>
</dbReference>
<accession>A0A0L7RHG4</accession>
<dbReference type="Gene3D" id="3.30.420.10">
    <property type="entry name" value="Ribonuclease H-like superfamily/Ribonuclease H"/>
    <property type="match status" value="1"/>
</dbReference>
<gene>
    <name evidence="1" type="ORF">WH47_02915</name>
</gene>
<feature type="non-terminal residue" evidence="1">
    <location>
        <position position="1"/>
    </location>
</feature>
<dbReference type="STRING" id="597456.A0A0L7RHG4"/>
<evidence type="ECO:0000313" key="1">
    <source>
        <dbReference type="EMBL" id="KOC70412.1"/>
    </source>
</evidence>
<protein>
    <recommendedName>
        <fullName evidence="3">Histone-lysine N-methyltransferase SETMAR</fullName>
    </recommendedName>
</protein>
<reference evidence="1 2" key="1">
    <citation type="submission" date="2015-07" db="EMBL/GenBank/DDBJ databases">
        <title>The genome of Habropoda laboriosa.</title>
        <authorList>
            <person name="Pan H."/>
            <person name="Kapheim K."/>
        </authorList>
    </citation>
    <scope>NUCLEOTIDE SEQUENCE [LARGE SCALE GENOMIC DNA]</scope>
    <source>
        <strain evidence="1">0110345459</strain>
    </source>
</reference>
<dbReference type="GO" id="GO:0003676">
    <property type="term" value="F:nucleic acid binding"/>
    <property type="evidence" value="ECO:0007669"/>
    <property type="project" value="InterPro"/>
</dbReference>
<dbReference type="PANTHER" id="PTHR47326">
    <property type="entry name" value="TRANSPOSABLE ELEMENT TC3 TRANSPOSASE-LIKE PROTEIN"/>
    <property type="match status" value="1"/>
</dbReference>
<evidence type="ECO:0000313" key="2">
    <source>
        <dbReference type="Proteomes" id="UP000053825"/>
    </source>
</evidence>